<proteinExistence type="predicted"/>
<dbReference type="Proteomes" id="UP001189429">
    <property type="component" value="Unassembled WGS sequence"/>
</dbReference>
<evidence type="ECO:0000313" key="2">
    <source>
        <dbReference type="EMBL" id="CAK0858608.1"/>
    </source>
</evidence>
<accession>A0ABN9UG66</accession>
<feature type="compositionally biased region" description="Basic residues" evidence="1">
    <location>
        <begin position="80"/>
        <end position="92"/>
    </location>
</feature>
<sequence length="305" mass="33805">RCRRVEGAKKASFVVPAAWNGGATRLRRTADRLRRTARRLRGGAARRRPWRAAGLRPPRPAAGRVRRPPGPRRSGGPSRSRPRRRRCWHRLRCSAGRAAAAGPAAAERQQRQREQRHWQQRQRKRGQQRQFWRVRPQEWQGRLRSSSHQRAHRSSRLGSRRHRGLLPLLPQEASGRPGRRLRERDGGQRPEEQRGRQQQLRIPAAQPLTAALLAVVAGPMPPGRGLPAGPRGLAARLAGCRSPPLETGCFTSGHLGLLRSARPAMVFPRASIGTSRVPEALGVLPVPPRGSSAPPPKKPRCAAGA</sequence>
<keyword evidence="3" id="KW-1185">Reference proteome</keyword>
<gene>
    <name evidence="2" type="ORF">PCOR1329_LOCUS48266</name>
</gene>
<feature type="region of interest" description="Disordered" evidence="1">
    <location>
        <begin position="284"/>
        <end position="305"/>
    </location>
</feature>
<feature type="compositionally biased region" description="Pro residues" evidence="1">
    <location>
        <begin position="285"/>
        <end position="296"/>
    </location>
</feature>
<feature type="compositionally biased region" description="Basic residues" evidence="1">
    <location>
        <begin position="37"/>
        <end position="50"/>
    </location>
</feature>
<name>A0ABN9UG66_9DINO</name>
<comment type="caution">
    <text evidence="2">The sequence shown here is derived from an EMBL/GenBank/DDBJ whole genome shotgun (WGS) entry which is preliminary data.</text>
</comment>
<feature type="non-terminal residue" evidence="2">
    <location>
        <position position="1"/>
    </location>
</feature>
<organism evidence="2 3">
    <name type="scientific">Prorocentrum cordatum</name>
    <dbReference type="NCBI Taxonomy" id="2364126"/>
    <lineage>
        <taxon>Eukaryota</taxon>
        <taxon>Sar</taxon>
        <taxon>Alveolata</taxon>
        <taxon>Dinophyceae</taxon>
        <taxon>Prorocentrales</taxon>
        <taxon>Prorocentraceae</taxon>
        <taxon>Prorocentrum</taxon>
    </lineage>
</organism>
<feature type="compositionally biased region" description="Basic residues" evidence="1">
    <location>
        <begin position="145"/>
        <end position="164"/>
    </location>
</feature>
<feature type="compositionally biased region" description="Basic and acidic residues" evidence="1">
    <location>
        <begin position="180"/>
        <end position="195"/>
    </location>
</feature>
<feature type="compositionally biased region" description="Basic and acidic residues" evidence="1">
    <location>
        <begin position="108"/>
        <end position="117"/>
    </location>
</feature>
<protein>
    <submittedName>
        <fullName evidence="2">Uncharacterized protein</fullName>
    </submittedName>
</protein>
<feature type="compositionally biased region" description="Low complexity" evidence="1">
    <location>
        <begin position="95"/>
        <end position="107"/>
    </location>
</feature>
<feature type="compositionally biased region" description="Basic residues" evidence="1">
    <location>
        <begin position="118"/>
        <end position="127"/>
    </location>
</feature>
<evidence type="ECO:0000256" key="1">
    <source>
        <dbReference type="SAM" id="MobiDB-lite"/>
    </source>
</evidence>
<evidence type="ECO:0000313" key="3">
    <source>
        <dbReference type="Proteomes" id="UP001189429"/>
    </source>
</evidence>
<reference evidence="2" key="1">
    <citation type="submission" date="2023-10" db="EMBL/GenBank/DDBJ databases">
        <authorList>
            <person name="Chen Y."/>
            <person name="Shah S."/>
            <person name="Dougan E. K."/>
            <person name="Thang M."/>
            <person name="Chan C."/>
        </authorList>
    </citation>
    <scope>NUCLEOTIDE SEQUENCE [LARGE SCALE GENOMIC DNA]</scope>
</reference>
<dbReference type="EMBL" id="CAUYUJ010015828">
    <property type="protein sequence ID" value="CAK0858608.1"/>
    <property type="molecule type" value="Genomic_DNA"/>
</dbReference>
<feature type="region of interest" description="Disordered" evidence="1">
    <location>
        <begin position="37"/>
        <end position="201"/>
    </location>
</feature>